<dbReference type="SMART" id="SM00398">
    <property type="entry name" value="HMG"/>
    <property type="match status" value="1"/>
</dbReference>
<dbReference type="Proteomes" id="UP001444661">
    <property type="component" value="Unassembled WGS sequence"/>
</dbReference>
<dbReference type="PANTHER" id="PTHR10270:SF161">
    <property type="entry name" value="SEX-DETERMINING REGION Y PROTEIN"/>
    <property type="match status" value="1"/>
</dbReference>
<dbReference type="EMBL" id="JAQQWK010000011">
    <property type="protein sequence ID" value="KAK8024031.1"/>
    <property type="molecule type" value="Genomic_DNA"/>
</dbReference>
<comment type="caution">
    <text evidence="6">The sequence shown here is derived from an EMBL/GenBank/DDBJ whole genome shotgun (WGS) entry which is preliminary data.</text>
</comment>
<evidence type="ECO:0000256" key="2">
    <source>
        <dbReference type="ARBA" id="ARBA00023163"/>
    </source>
</evidence>
<dbReference type="InterPro" id="IPR036910">
    <property type="entry name" value="HMG_box_dom_sf"/>
</dbReference>
<evidence type="ECO:0000313" key="6">
    <source>
        <dbReference type="EMBL" id="KAK8024031.1"/>
    </source>
</evidence>
<evidence type="ECO:0000256" key="3">
    <source>
        <dbReference type="PROSITE-ProRule" id="PRU00267"/>
    </source>
</evidence>
<sequence length="465" mass="50968">MADHWIQPTASAAAGQHQNNPTTLQSMWNSLEQQLSLFCQVITMDAGLYESWEPMTREFFKQKMEARYSCEAFYLADSGNPGRVFLAPISALAAAQMSICATGQGQLPIIVERGTTLASGAGMQQPVQEQPLVTEAMQQVINQSVQQAVQQAMQQSLQHLSLSPQKSANGYDSPNTQDGSPKKRKLEPTGYRGDVSTGYRGEDDDGYSEGGSLVVTGSKYRKKEYASGGPRPANSFMLYRKHVHGEVTAQNPGVKNSEISKIIGKQWRNLPEGEKAVWKLRQEEAAAQHAILYPNYRYTPKSKCEKDEDTPIKSKGSSKKQQGHATTQSSYELPPSPPWNKTSFGDDVKLEPIDPKLDQMATPGSSESFFDQAMTAEVSADDPASTGTADGTGEAVKGANKDLANVINDDSTNVAANKVQIYNDPTTFDTGYDGINEFFEMGDWDFDSTIDIDAVMRDFDFNLST</sequence>
<feature type="region of interest" description="Disordered" evidence="4">
    <location>
        <begin position="300"/>
        <end position="363"/>
    </location>
</feature>
<feature type="DNA-binding region" description="HMG box" evidence="3">
    <location>
        <begin position="229"/>
        <end position="297"/>
    </location>
</feature>
<feature type="compositionally biased region" description="Basic and acidic residues" evidence="4">
    <location>
        <begin position="302"/>
        <end position="312"/>
    </location>
</feature>
<dbReference type="PANTHER" id="PTHR10270">
    <property type="entry name" value="SOX TRANSCRIPTION FACTOR"/>
    <property type="match status" value="1"/>
</dbReference>
<protein>
    <submittedName>
        <fullName evidence="6">HMG box protein</fullName>
    </submittedName>
</protein>
<reference evidence="6 7" key="1">
    <citation type="submission" date="2023-01" db="EMBL/GenBank/DDBJ databases">
        <title>Analysis of 21 Apiospora genomes using comparative genomics revels a genus with tremendous synthesis potential of carbohydrate active enzymes and secondary metabolites.</title>
        <authorList>
            <person name="Sorensen T."/>
        </authorList>
    </citation>
    <scope>NUCLEOTIDE SEQUENCE [LARGE SCALE GENOMIC DNA]</scope>
    <source>
        <strain evidence="6 7">CBS 33761</strain>
    </source>
</reference>
<dbReference type="Gene3D" id="1.10.30.10">
    <property type="entry name" value="High mobility group box domain"/>
    <property type="match status" value="1"/>
</dbReference>
<dbReference type="InterPro" id="IPR009071">
    <property type="entry name" value="HMG_box_dom"/>
</dbReference>
<proteinExistence type="predicted"/>
<feature type="compositionally biased region" description="Polar residues" evidence="4">
    <location>
        <begin position="168"/>
        <end position="179"/>
    </location>
</feature>
<gene>
    <name evidence="6" type="ORF">PG993_012097</name>
</gene>
<name>A0ABR1S1H9_9PEZI</name>
<dbReference type="SUPFAM" id="SSF47095">
    <property type="entry name" value="HMG-box"/>
    <property type="match status" value="1"/>
</dbReference>
<accession>A0ABR1S1H9</accession>
<feature type="region of interest" description="Disordered" evidence="4">
    <location>
        <begin position="1"/>
        <end position="21"/>
    </location>
</feature>
<organism evidence="6 7">
    <name type="scientific">Apiospora rasikravindrae</name>
    <dbReference type="NCBI Taxonomy" id="990691"/>
    <lineage>
        <taxon>Eukaryota</taxon>
        <taxon>Fungi</taxon>
        <taxon>Dikarya</taxon>
        <taxon>Ascomycota</taxon>
        <taxon>Pezizomycotina</taxon>
        <taxon>Sordariomycetes</taxon>
        <taxon>Xylariomycetidae</taxon>
        <taxon>Amphisphaeriales</taxon>
        <taxon>Apiosporaceae</taxon>
        <taxon>Apiospora</taxon>
    </lineage>
</organism>
<keyword evidence="7" id="KW-1185">Reference proteome</keyword>
<feature type="compositionally biased region" description="Low complexity" evidence="4">
    <location>
        <begin position="156"/>
        <end position="167"/>
    </location>
</feature>
<evidence type="ECO:0000256" key="1">
    <source>
        <dbReference type="ARBA" id="ARBA00023125"/>
    </source>
</evidence>
<keyword evidence="2" id="KW-0804">Transcription</keyword>
<dbReference type="PROSITE" id="PS50118">
    <property type="entry name" value="HMG_BOX_2"/>
    <property type="match status" value="1"/>
</dbReference>
<dbReference type="CDD" id="cd01389">
    <property type="entry name" value="HMG-box_ROX1-like"/>
    <property type="match status" value="1"/>
</dbReference>
<keyword evidence="1 3" id="KW-0238">DNA-binding</keyword>
<dbReference type="Pfam" id="PF00505">
    <property type="entry name" value="HMG_box"/>
    <property type="match status" value="1"/>
</dbReference>
<dbReference type="InterPro" id="IPR050140">
    <property type="entry name" value="SRY-related_HMG-box_TF-like"/>
</dbReference>
<feature type="region of interest" description="Disordered" evidence="4">
    <location>
        <begin position="156"/>
        <end position="212"/>
    </location>
</feature>
<feature type="compositionally biased region" description="Basic and acidic residues" evidence="4">
    <location>
        <begin position="344"/>
        <end position="357"/>
    </location>
</feature>
<evidence type="ECO:0000259" key="5">
    <source>
        <dbReference type="PROSITE" id="PS50118"/>
    </source>
</evidence>
<evidence type="ECO:0000313" key="7">
    <source>
        <dbReference type="Proteomes" id="UP001444661"/>
    </source>
</evidence>
<evidence type="ECO:0000256" key="4">
    <source>
        <dbReference type="SAM" id="MobiDB-lite"/>
    </source>
</evidence>
<feature type="domain" description="HMG box" evidence="5">
    <location>
        <begin position="229"/>
        <end position="297"/>
    </location>
</feature>
<keyword evidence="3" id="KW-0539">Nucleus</keyword>